<evidence type="ECO:0000313" key="4">
    <source>
        <dbReference type="Proteomes" id="UP001213681"/>
    </source>
</evidence>
<dbReference type="RefSeq" id="XP_056761719.1">
    <property type="nucleotide sequence ID" value="XM_056912870.1"/>
</dbReference>
<dbReference type="PANTHER" id="PTHR39470:SF1">
    <property type="entry name" value="CHORISMATE SYNTHASE PROTEIN"/>
    <property type="match status" value="1"/>
</dbReference>
<feature type="transmembrane region" description="Helical" evidence="1">
    <location>
        <begin position="46"/>
        <end position="68"/>
    </location>
</feature>
<reference evidence="3" key="2">
    <citation type="journal article" date="2023" name="IMA Fungus">
        <title>Comparative genomic study of the Penicillium genus elucidates a diverse pangenome and 15 lateral gene transfer events.</title>
        <authorList>
            <person name="Petersen C."/>
            <person name="Sorensen T."/>
            <person name="Nielsen M.R."/>
            <person name="Sondergaard T.E."/>
            <person name="Sorensen J.L."/>
            <person name="Fitzpatrick D.A."/>
            <person name="Frisvad J.C."/>
            <person name="Nielsen K.L."/>
        </authorList>
    </citation>
    <scope>NUCLEOTIDE SEQUENCE</scope>
    <source>
        <strain evidence="3">IBT 16125</strain>
    </source>
</reference>
<keyword evidence="4" id="KW-1185">Reference proteome</keyword>
<dbReference type="GeneID" id="81603113"/>
<dbReference type="InterPro" id="IPR056019">
    <property type="entry name" value="DUF7598"/>
</dbReference>
<keyword evidence="1" id="KW-0472">Membrane</keyword>
<feature type="transmembrane region" description="Helical" evidence="1">
    <location>
        <begin position="20"/>
        <end position="39"/>
    </location>
</feature>
<feature type="transmembrane region" description="Helical" evidence="1">
    <location>
        <begin position="88"/>
        <end position="110"/>
    </location>
</feature>
<sequence>MSKLKESLAGPGYVILNTIRALNIIVFLDIIAACAVMLVKINMTNGFFFFQAVTHAVIALVSIALIISELPFFRGFFNRRYPMFGEEAGFFALAAIMMILGVAVLGNLNTKAMSQGSLGLTFWRIVISAGILAMVVSLVNVLATLIFTDRTQGLSARHVRQYGAVAPQKVVSRASSNRSFQASLNMKREDDSLPSYTPQSAAKRFTKRLTGRFPIKISNPMNPTSNGNSLHAPPVNDAASSRYSRDSAGVAMPDPAHHPIYGHGSSMSLLIFFGPVLLPRLITAYRSLRVSISSRPPPRPIPAGANRAVNLLFASIAVFLVLSLPFNPHAPESNIFSLTRSRINTPIDVIFHRLSRLRPDGLLTDPDVRLREKLTSLGARKVYLTYGPDALVSCQYCSFEDLNTYLLYYMPFHILLPHLVHLLILGVATSAPFAGREAARWRTKFTLAGLALAALDIWIVVRYDAISSASPAVRAGQTPPIGLYNLITLLRPLAFAVCDVVCAIIIYLSSTNRFFFKPPSQADQVNQAVSAALTMLTGANNKLHAASVARNAVVRDKALKMRDDVYWQAMVAVENPTRGSEGAEQIEGVERVDVVNNIWEEEEVARAMSRAMAGQGGVDLAQLGMNANEFVRGVTEGLD</sequence>
<keyword evidence="1" id="KW-1133">Transmembrane helix</keyword>
<dbReference type="Proteomes" id="UP001213681">
    <property type="component" value="Unassembled WGS sequence"/>
</dbReference>
<comment type="caution">
    <text evidence="3">The sequence shown here is derived from an EMBL/GenBank/DDBJ whole genome shotgun (WGS) entry which is preliminary data.</text>
</comment>
<dbReference type="Pfam" id="PF24535">
    <property type="entry name" value="DUF7598"/>
    <property type="match status" value="1"/>
</dbReference>
<feature type="transmembrane region" description="Helical" evidence="1">
    <location>
        <begin position="483"/>
        <end position="508"/>
    </location>
</feature>
<evidence type="ECO:0000313" key="3">
    <source>
        <dbReference type="EMBL" id="KAJ5438490.1"/>
    </source>
</evidence>
<feature type="transmembrane region" description="Helical" evidence="1">
    <location>
        <begin position="308"/>
        <end position="326"/>
    </location>
</feature>
<feature type="transmembrane region" description="Helical" evidence="1">
    <location>
        <begin position="122"/>
        <end position="147"/>
    </location>
</feature>
<organism evidence="3 4">
    <name type="scientific">Penicillium daleae</name>
    <dbReference type="NCBI Taxonomy" id="63821"/>
    <lineage>
        <taxon>Eukaryota</taxon>
        <taxon>Fungi</taxon>
        <taxon>Dikarya</taxon>
        <taxon>Ascomycota</taxon>
        <taxon>Pezizomycotina</taxon>
        <taxon>Eurotiomycetes</taxon>
        <taxon>Eurotiomycetidae</taxon>
        <taxon>Eurotiales</taxon>
        <taxon>Aspergillaceae</taxon>
        <taxon>Penicillium</taxon>
    </lineage>
</organism>
<protein>
    <recommendedName>
        <fullName evidence="2">DUF7598 domain-containing protein</fullName>
    </recommendedName>
</protein>
<reference evidence="3" key="1">
    <citation type="submission" date="2022-12" db="EMBL/GenBank/DDBJ databases">
        <authorList>
            <person name="Petersen C."/>
        </authorList>
    </citation>
    <scope>NUCLEOTIDE SEQUENCE</scope>
    <source>
        <strain evidence="3">IBT 16125</strain>
    </source>
</reference>
<keyword evidence="1" id="KW-0812">Transmembrane</keyword>
<feature type="domain" description="DUF7598" evidence="2">
    <location>
        <begin position="12"/>
        <end position="146"/>
    </location>
</feature>
<evidence type="ECO:0000259" key="2">
    <source>
        <dbReference type="Pfam" id="PF24535"/>
    </source>
</evidence>
<proteinExistence type="predicted"/>
<feature type="transmembrane region" description="Helical" evidence="1">
    <location>
        <begin position="408"/>
        <end position="433"/>
    </location>
</feature>
<dbReference type="EMBL" id="JAPVEA010000008">
    <property type="protein sequence ID" value="KAJ5438490.1"/>
    <property type="molecule type" value="Genomic_DNA"/>
</dbReference>
<gene>
    <name evidence="3" type="ORF">N7458_009488</name>
</gene>
<feature type="transmembrane region" description="Helical" evidence="1">
    <location>
        <begin position="445"/>
        <end position="463"/>
    </location>
</feature>
<dbReference type="AlphaFoldDB" id="A0AAD6FYH2"/>
<feature type="transmembrane region" description="Helical" evidence="1">
    <location>
        <begin position="269"/>
        <end position="288"/>
    </location>
</feature>
<name>A0AAD6FYH2_9EURO</name>
<evidence type="ECO:0000256" key="1">
    <source>
        <dbReference type="SAM" id="Phobius"/>
    </source>
</evidence>
<dbReference type="PANTHER" id="PTHR39470">
    <property type="entry name" value="CHROMOSOME 10, WHOLE GENOME SHOTGUN SEQUENCE"/>
    <property type="match status" value="1"/>
</dbReference>
<accession>A0AAD6FYH2</accession>